<dbReference type="SUPFAM" id="SSF47413">
    <property type="entry name" value="lambda repressor-like DNA-binding domains"/>
    <property type="match status" value="1"/>
</dbReference>
<evidence type="ECO:0000259" key="3">
    <source>
        <dbReference type="PROSITE" id="PS50943"/>
    </source>
</evidence>
<evidence type="ECO:0000256" key="1">
    <source>
        <dbReference type="ARBA" id="ARBA00023125"/>
    </source>
</evidence>
<keyword evidence="2" id="KW-1133">Transmembrane helix</keyword>
<evidence type="ECO:0000313" key="5">
    <source>
        <dbReference type="Proteomes" id="UP000664601"/>
    </source>
</evidence>
<dbReference type="RefSeq" id="WP_207672298.1">
    <property type="nucleotide sequence ID" value="NZ_JAFREM010000006.1"/>
</dbReference>
<dbReference type="PANTHER" id="PTHR46558">
    <property type="entry name" value="TRACRIPTIONAL REGULATORY PROTEIN-RELATED-RELATED"/>
    <property type="match status" value="1"/>
</dbReference>
<dbReference type="SMART" id="SM00530">
    <property type="entry name" value="HTH_XRE"/>
    <property type="match status" value="1"/>
</dbReference>
<keyword evidence="2" id="KW-0812">Transmembrane</keyword>
<sequence>MKIGEQLKQNRLKAELTQAEVAEEIFVSARSISNWENGRNMPDIESLIRLAKLFQLSLDELLLEGSDMVEEIKKKEFAVRQTQFLYLGTIITGVLLFIMMFLMPENTESWLQTTIMIAFVTNMAPMIYFDLKIRHLKGKTYDWEKELRRSKLVTLVAFILIIIFIAYLYTL</sequence>
<feature type="domain" description="HTH cro/C1-type" evidence="3">
    <location>
        <begin position="7"/>
        <end position="61"/>
    </location>
</feature>
<name>A0ABS3L6W0_9ENTE</name>
<evidence type="ECO:0000313" key="4">
    <source>
        <dbReference type="EMBL" id="MBO1305354.1"/>
    </source>
</evidence>
<reference evidence="4 5" key="1">
    <citation type="submission" date="2021-03" db="EMBL/GenBank/DDBJ databases">
        <title>Enterococcal diversity collection.</title>
        <authorList>
            <person name="Gilmore M.S."/>
            <person name="Schwartzman J."/>
            <person name="Van Tyne D."/>
            <person name="Martin M."/>
            <person name="Earl A.M."/>
            <person name="Manson A.L."/>
            <person name="Straub T."/>
            <person name="Salamzade R."/>
            <person name="Saavedra J."/>
            <person name="Lebreton F."/>
            <person name="Prichula J."/>
            <person name="Schaufler K."/>
            <person name="Gaca A."/>
            <person name="Sgardioli B."/>
            <person name="Wagenaar J."/>
            <person name="Strong T."/>
        </authorList>
    </citation>
    <scope>NUCLEOTIDE SEQUENCE [LARGE SCALE GENOMIC DNA]</scope>
    <source>
        <strain evidence="4 5">669A</strain>
    </source>
</reference>
<keyword evidence="2" id="KW-0472">Membrane</keyword>
<protein>
    <submittedName>
        <fullName evidence="4">Helix-turn-helix transcriptional regulator</fullName>
    </submittedName>
</protein>
<dbReference type="PANTHER" id="PTHR46558:SF15">
    <property type="entry name" value="HELIX-TURN-HELIX DOMAIN PROTEIN"/>
    <property type="match status" value="1"/>
</dbReference>
<dbReference type="PROSITE" id="PS50943">
    <property type="entry name" value="HTH_CROC1"/>
    <property type="match status" value="1"/>
</dbReference>
<dbReference type="Proteomes" id="UP000664601">
    <property type="component" value="Unassembled WGS sequence"/>
</dbReference>
<keyword evidence="5" id="KW-1185">Reference proteome</keyword>
<accession>A0ABS3L6W0</accession>
<feature type="transmembrane region" description="Helical" evidence="2">
    <location>
        <begin position="84"/>
        <end position="103"/>
    </location>
</feature>
<proteinExistence type="predicted"/>
<comment type="caution">
    <text evidence="4">The sequence shown here is derived from an EMBL/GenBank/DDBJ whole genome shotgun (WGS) entry which is preliminary data.</text>
</comment>
<evidence type="ECO:0000256" key="2">
    <source>
        <dbReference type="SAM" id="Phobius"/>
    </source>
</evidence>
<feature type="transmembrane region" description="Helical" evidence="2">
    <location>
        <begin position="152"/>
        <end position="170"/>
    </location>
</feature>
<feature type="transmembrane region" description="Helical" evidence="2">
    <location>
        <begin position="109"/>
        <end position="131"/>
    </location>
</feature>
<dbReference type="EMBL" id="JAFREM010000006">
    <property type="protein sequence ID" value="MBO1305354.1"/>
    <property type="molecule type" value="Genomic_DNA"/>
</dbReference>
<dbReference type="InterPro" id="IPR010982">
    <property type="entry name" value="Lambda_DNA-bd_dom_sf"/>
</dbReference>
<keyword evidence="1" id="KW-0238">DNA-binding</keyword>
<dbReference type="Pfam" id="PF01381">
    <property type="entry name" value="HTH_3"/>
    <property type="match status" value="1"/>
</dbReference>
<gene>
    <name evidence="4" type="ORF">JZO70_04240</name>
</gene>
<organism evidence="4 5">
    <name type="scientific">Candidatus Enterococcus moelleringii</name>
    <dbReference type="NCBI Taxonomy" id="2815325"/>
    <lineage>
        <taxon>Bacteria</taxon>
        <taxon>Bacillati</taxon>
        <taxon>Bacillota</taxon>
        <taxon>Bacilli</taxon>
        <taxon>Lactobacillales</taxon>
        <taxon>Enterococcaceae</taxon>
        <taxon>Enterococcus</taxon>
    </lineage>
</organism>
<dbReference type="CDD" id="cd00093">
    <property type="entry name" value="HTH_XRE"/>
    <property type="match status" value="1"/>
</dbReference>
<dbReference type="Gene3D" id="1.10.260.40">
    <property type="entry name" value="lambda repressor-like DNA-binding domains"/>
    <property type="match status" value="1"/>
</dbReference>
<dbReference type="InterPro" id="IPR001387">
    <property type="entry name" value="Cro/C1-type_HTH"/>
</dbReference>